<gene>
    <name evidence="1" type="ORF">F130042H8_20700</name>
</gene>
<dbReference type="RefSeq" id="WP_178301811.1">
    <property type="nucleotide sequence ID" value="NZ_BAABXL010000001.1"/>
</dbReference>
<proteinExistence type="predicted"/>
<evidence type="ECO:0008006" key="3">
    <source>
        <dbReference type="Google" id="ProtNLM"/>
    </source>
</evidence>
<protein>
    <recommendedName>
        <fullName evidence="3">Endosialidase</fullName>
    </recommendedName>
</protein>
<reference evidence="1 2" key="1">
    <citation type="submission" date="2024-04" db="EMBL/GenBank/DDBJ databases">
        <title>Defined microbial consortia suppress multidrug-resistant proinflammatory Enterobacteriaceae via ecological control.</title>
        <authorList>
            <person name="Furuichi M."/>
            <person name="Kawaguchi T."/>
            <person name="Pust M."/>
            <person name="Yasuma K."/>
            <person name="Plichta D."/>
            <person name="Hasegawa N."/>
            <person name="Ohya T."/>
            <person name="Bhattarai S."/>
            <person name="Sasajima S."/>
            <person name="Aoto Y."/>
            <person name="Tuganbaev T."/>
            <person name="Yaginuma M."/>
            <person name="Ueda M."/>
            <person name="Okahashi N."/>
            <person name="Amafuji K."/>
            <person name="Kiridooshi Y."/>
            <person name="Sugita K."/>
            <person name="Strazar M."/>
            <person name="Skelly A."/>
            <person name="Suda W."/>
            <person name="Hattori M."/>
            <person name="Nakamoto N."/>
            <person name="Caballero S."/>
            <person name="Norman J."/>
            <person name="Olle B."/>
            <person name="Tanoue T."/>
            <person name="Arita M."/>
            <person name="Bucci V."/>
            <person name="Atarashi K."/>
            <person name="Xavier R."/>
            <person name="Honda K."/>
        </authorList>
    </citation>
    <scope>NUCLEOTIDE SEQUENCE [LARGE SCALE GENOMIC DNA]</scope>
    <source>
        <strain evidence="2">f13</strain>
    </source>
</reference>
<keyword evidence="2" id="KW-1185">Reference proteome</keyword>
<comment type="caution">
    <text evidence="1">The sequence shown here is derived from an EMBL/GenBank/DDBJ whole genome shotgun (WGS) entry which is preliminary data.</text>
</comment>
<dbReference type="Proteomes" id="UP001600894">
    <property type="component" value="Unassembled WGS sequence"/>
</dbReference>
<name>A0ABQ0AYA9_9FIRM</name>
<dbReference type="EMBL" id="BAABXL010000001">
    <property type="protein sequence ID" value="GAA6269010.1"/>
    <property type="molecule type" value="Genomic_DNA"/>
</dbReference>
<sequence length="138" mass="15323">MPVVEELIRAEQDGTISFGNYTLGQKAKKSDFEYEGDIYKVKTFYEITKLERNDMFVYESVPGTVAEHFKVSDEGVEFLVEGAKDAQITVQLEDDTDYEVYVDGAAVGSMKTNMSGKLSVSVELEEGTAVTVKAVKRV</sequence>
<accession>A0ABQ0AYA9</accession>
<organism evidence="1 2">
    <name type="scientific">Enterocloster alcoholdehydrogenati</name>
    <dbReference type="NCBI Taxonomy" id="2547410"/>
    <lineage>
        <taxon>Bacteria</taxon>
        <taxon>Bacillati</taxon>
        <taxon>Bacillota</taxon>
        <taxon>Clostridia</taxon>
        <taxon>Lachnospirales</taxon>
        <taxon>Lachnospiraceae</taxon>
        <taxon>Enterocloster</taxon>
    </lineage>
</organism>
<evidence type="ECO:0000313" key="1">
    <source>
        <dbReference type="EMBL" id="GAA6269010.1"/>
    </source>
</evidence>
<evidence type="ECO:0000313" key="2">
    <source>
        <dbReference type="Proteomes" id="UP001600894"/>
    </source>
</evidence>